<keyword evidence="5" id="KW-1185">Reference proteome</keyword>
<sequence length="255" mass="27469">MAPNFDLRDRVVVITGGSGGIGFATAQLLLSQGAKVSIADVSDAALRKAVAMLEGEQHPGQLYSQVVDVRKPDEVNDWIKKTVKKFGKLDGACNLAGVIPKGINKDTIETMPDDEWHFVIDVNLHGVMHCMRAQIQNMNNEGSIVNASSIAGIMGFPKNAAYTASKHAVIGLSRSAAKEVGDRFIRVNCISPGIIDTPMHQASNKSRGGDPSQLRWQIARKGKAEEVAALINWLLSPYSKYITGSIQTIDGGWTS</sequence>
<keyword evidence="2" id="KW-0521">NADP</keyword>
<dbReference type="VEuPathDB" id="FungiDB:PV09_09683"/>
<gene>
    <name evidence="4" type="ORF">PV09_09683</name>
</gene>
<dbReference type="InterPro" id="IPR020904">
    <property type="entry name" value="Sc_DH/Rdtase_CS"/>
</dbReference>
<dbReference type="InterPro" id="IPR002347">
    <property type="entry name" value="SDR_fam"/>
</dbReference>
<dbReference type="OrthoDB" id="1669814at2759"/>
<dbReference type="PRINTS" id="PR00081">
    <property type="entry name" value="GDHRDH"/>
</dbReference>
<dbReference type="EMBL" id="KN847651">
    <property type="protein sequence ID" value="KIV98506.1"/>
    <property type="molecule type" value="Genomic_DNA"/>
</dbReference>
<dbReference type="Pfam" id="PF13561">
    <property type="entry name" value="adh_short_C2"/>
    <property type="match status" value="1"/>
</dbReference>
<dbReference type="CDD" id="cd05233">
    <property type="entry name" value="SDR_c"/>
    <property type="match status" value="1"/>
</dbReference>
<proteinExistence type="inferred from homology"/>
<dbReference type="FunFam" id="3.40.50.720:FF:000084">
    <property type="entry name" value="Short-chain dehydrogenase reductase"/>
    <property type="match status" value="1"/>
</dbReference>
<reference evidence="4 5" key="1">
    <citation type="submission" date="2015-01" db="EMBL/GenBank/DDBJ databases">
        <title>The Genome Sequence of Ochroconis gallopava CBS43764.</title>
        <authorList>
            <consortium name="The Broad Institute Genomics Platform"/>
            <person name="Cuomo C."/>
            <person name="de Hoog S."/>
            <person name="Gorbushina A."/>
            <person name="Stielow B."/>
            <person name="Teixiera M."/>
            <person name="Abouelleil A."/>
            <person name="Chapman S.B."/>
            <person name="Priest M."/>
            <person name="Young S.K."/>
            <person name="Wortman J."/>
            <person name="Nusbaum C."/>
            <person name="Birren B."/>
        </authorList>
    </citation>
    <scope>NUCLEOTIDE SEQUENCE [LARGE SCALE GENOMIC DNA]</scope>
    <source>
        <strain evidence="4 5">CBS 43764</strain>
    </source>
</reference>
<dbReference type="PRINTS" id="PR00080">
    <property type="entry name" value="SDRFAMILY"/>
</dbReference>
<dbReference type="RefSeq" id="XP_016208376.1">
    <property type="nucleotide sequence ID" value="XM_016363792.1"/>
</dbReference>
<dbReference type="SUPFAM" id="SSF51735">
    <property type="entry name" value="NAD(P)-binding Rossmann-fold domains"/>
    <property type="match status" value="1"/>
</dbReference>
<dbReference type="InParanoid" id="A0A0D1YCY3"/>
<organism evidence="4 5">
    <name type="scientific">Verruconis gallopava</name>
    <dbReference type="NCBI Taxonomy" id="253628"/>
    <lineage>
        <taxon>Eukaryota</taxon>
        <taxon>Fungi</taxon>
        <taxon>Dikarya</taxon>
        <taxon>Ascomycota</taxon>
        <taxon>Pezizomycotina</taxon>
        <taxon>Dothideomycetes</taxon>
        <taxon>Pleosporomycetidae</taxon>
        <taxon>Venturiales</taxon>
        <taxon>Sympoventuriaceae</taxon>
        <taxon>Verruconis</taxon>
    </lineage>
</organism>
<comment type="similarity">
    <text evidence="1">Belongs to the short-chain dehydrogenases/reductases (SDR) family.</text>
</comment>
<evidence type="ECO:0008006" key="6">
    <source>
        <dbReference type="Google" id="ProtNLM"/>
    </source>
</evidence>
<evidence type="ECO:0000256" key="2">
    <source>
        <dbReference type="ARBA" id="ARBA00022857"/>
    </source>
</evidence>
<evidence type="ECO:0000256" key="3">
    <source>
        <dbReference type="ARBA" id="ARBA00023002"/>
    </source>
</evidence>
<dbReference type="PROSITE" id="PS00061">
    <property type="entry name" value="ADH_SHORT"/>
    <property type="match status" value="1"/>
</dbReference>
<evidence type="ECO:0000313" key="4">
    <source>
        <dbReference type="EMBL" id="KIV98506.1"/>
    </source>
</evidence>
<evidence type="ECO:0000256" key="1">
    <source>
        <dbReference type="ARBA" id="ARBA00006484"/>
    </source>
</evidence>
<dbReference type="Proteomes" id="UP000053259">
    <property type="component" value="Unassembled WGS sequence"/>
</dbReference>
<evidence type="ECO:0000313" key="5">
    <source>
        <dbReference type="Proteomes" id="UP000053259"/>
    </source>
</evidence>
<dbReference type="STRING" id="253628.A0A0D1YCY3"/>
<dbReference type="GO" id="GO:0016491">
    <property type="term" value="F:oxidoreductase activity"/>
    <property type="evidence" value="ECO:0007669"/>
    <property type="project" value="UniProtKB-KW"/>
</dbReference>
<keyword evidence="3" id="KW-0560">Oxidoreductase</keyword>
<dbReference type="GeneID" id="27317656"/>
<dbReference type="PANTHER" id="PTHR24321">
    <property type="entry name" value="DEHYDROGENASES, SHORT CHAIN"/>
    <property type="match status" value="1"/>
</dbReference>
<dbReference type="AlphaFoldDB" id="A0A0D1YCY3"/>
<dbReference type="HOGENOM" id="CLU_010194_1_0_1"/>
<dbReference type="PANTHER" id="PTHR24321:SF8">
    <property type="entry name" value="ESTRADIOL 17-BETA-DEHYDROGENASE 8-RELATED"/>
    <property type="match status" value="1"/>
</dbReference>
<protein>
    <recommendedName>
        <fullName evidence="6">3-oxoacyl-[acyl-carrier-protein] reductase</fullName>
    </recommendedName>
</protein>
<name>A0A0D1YCY3_9PEZI</name>
<accession>A0A0D1YCY3</accession>
<dbReference type="Gene3D" id="3.40.50.720">
    <property type="entry name" value="NAD(P)-binding Rossmann-like Domain"/>
    <property type="match status" value="1"/>
</dbReference>
<dbReference type="InterPro" id="IPR036291">
    <property type="entry name" value="NAD(P)-bd_dom_sf"/>
</dbReference>